<protein>
    <submittedName>
        <fullName evidence="1">Uncharacterized protein</fullName>
    </submittedName>
</protein>
<name>A0A081BI88_9LACO</name>
<proteinExistence type="predicted"/>
<reference evidence="1" key="1">
    <citation type="journal article" date="2014" name="Genome Announc.">
        <title>Draft Genome Sequence of Lactobacillus oryzae Strain SG293T.</title>
        <authorList>
            <person name="Tanizawa Y."/>
            <person name="Fujisawa T."/>
            <person name="Mochizuki T."/>
            <person name="Kaminuma E."/>
            <person name="Nakamura Y."/>
            <person name="Tohno M."/>
        </authorList>
    </citation>
    <scope>NUCLEOTIDE SEQUENCE [LARGE SCALE GENOMIC DNA]</scope>
    <source>
        <strain evidence="1">SG293</strain>
    </source>
</reference>
<dbReference type="Proteomes" id="UP000028700">
    <property type="component" value="Unassembled WGS sequence"/>
</dbReference>
<dbReference type="STRING" id="1291743.LOSG293_110720"/>
<dbReference type="EMBL" id="BBJM01000011">
    <property type="protein sequence ID" value="GAK47756.1"/>
    <property type="molecule type" value="Genomic_DNA"/>
</dbReference>
<evidence type="ECO:0000313" key="1">
    <source>
        <dbReference type="EMBL" id="GAK47756.1"/>
    </source>
</evidence>
<gene>
    <name evidence="1" type="ORF">LOSG293_110720</name>
</gene>
<comment type="caution">
    <text evidence="1">The sequence shown here is derived from an EMBL/GenBank/DDBJ whole genome shotgun (WGS) entry which is preliminary data.</text>
</comment>
<dbReference type="AlphaFoldDB" id="A0A081BI88"/>
<keyword evidence="2" id="KW-1185">Reference proteome</keyword>
<organism evidence="1 2">
    <name type="scientific">Secundilactobacillus oryzae JCM 18671</name>
    <dbReference type="NCBI Taxonomy" id="1291743"/>
    <lineage>
        <taxon>Bacteria</taxon>
        <taxon>Bacillati</taxon>
        <taxon>Bacillota</taxon>
        <taxon>Bacilli</taxon>
        <taxon>Lactobacillales</taxon>
        <taxon>Lactobacillaceae</taxon>
        <taxon>Secundilactobacillus</taxon>
    </lineage>
</organism>
<evidence type="ECO:0000313" key="2">
    <source>
        <dbReference type="Proteomes" id="UP000028700"/>
    </source>
</evidence>
<accession>A0A081BI88</accession>
<sequence>MRKLNKNVPGSDMDARKYIFKGISFDGPAVSKEEYTKHYEEYVARASQIKTSESLSSRFGFHSKPTD</sequence>